<dbReference type="Pfam" id="PF04391">
    <property type="entry name" value="DUF533"/>
    <property type="match status" value="1"/>
</dbReference>
<organism evidence="2 3">
    <name type="scientific">Neisseria shayeganii</name>
    <dbReference type="NCBI Taxonomy" id="607712"/>
    <lineage>
        <taxon>Bacteria</taxon>
        <taxon>Pseudomonadati</taxon>
        <taxon>Pseudomonadota</taxon>
        <taxon>Betaproteobacteria</taxon>
        <taxon>Neisseriales</taxon>
        <taxon>Neisseriaceae</taxon>
        <taxon>Neisseria</taxon>
    </lineage>
</organism>
<evidence type="ECO:0000313" key="2">
    <source>
        <dbReference type="EMBL" id="QMT40477.1"/>
    </source>
</evidence>
<dbReference type="InterPro" id="IPR029024">
    <property type="entry name" value="TerB-like"/>
</dbReference>
<evidence type="ECO:0000313" key="3">
    <source>
        <dbReference type="Proteomes" id="UP000514752"/>
    </source>
</evidence>
<feature type="compositionally biased region" description="Low complexity" evidence="1">
    <location>
        <begin position="80"/>
        <end position="92"/>
    </location>
</feature>
<evidence type="ECO:0000256" key="1">
    <source>
        <dbReference type="SAM" id="MobiDB-lite"/>
    </source>
</evidence>
<protein>
    <submittedName>
        <fullName evidence="2">DUF533 domain-containing protein</fullName>
    </submittedName>
</protein>
<dbReference type="EMBL" id="CP059567">
    <property type="protein sequence ID" value="QMT40477.1"/>
    <property type="molecule type" value="Genomic_DNA"/>
</dbReference>
<accession>A0A7D7N9E2</accession>
<dbReference type="AlphaFoldDB" id="A0A7D7N9E2"/>
<name>A0A7D7N9E2_9NEIS</name>
<dbReference type="SUPFAM" id="SSF158682">
    <property type="entry name" value="TerB-like"/>
    <property type="match status" value="1"/>
</dbReference>
<dbReference type="Proteomes" id="UP000514752">
    <property type="component" value="Chromosome"/>
</dbReference>
<feature type="region of interest" description="Disordered" evidence="1">
    <location>
        <begin position="80"/>
        <end position="102"/>
    </location>
</feature>
<dbReference type="KEGG" id="nsg:H3L94_11750"/>
<dbReference type="InterPro" id="IPR007486">
    <property type="entry name" value="YebE"/>
</dbReference>
<proteinExistence type="predicted"/>
<gene>
    <name evidence="2" type="ORF">H3L94_11750</name>
</gene>
<dbReference type="RefSeq" id="WP_009120124.1">
    <property type="nucleotide sequence ID" value="NZ_CP059567.1"/>
</dbReference>
<sequence length="218" mass="22754">MDFNKLLNQVLGSVHGAGKPAARSSANPKDLLMKVGGAAAASSLLSGILKKRNTQKWARAGSMAALGALAYHAYQNWQSQKNNQNQPAAAAAPLPPSAFEPSGAAAETAGRVILRTMIAAAAADGLIDDEERRLISSEGGDDPELQQWLAAEAARPATPAEIAAEIGQNTALAAEAYLAARMVCGDLARKEIVFLSQLSHALKLDEALVDNLEQQAGF</sequence>
<reference evidence="2 3" key="1">
    <citation type="submission" date="2020-07" db="EMBL/GenBank/DDBJ databases">
        <title>Genomic diversity of species in the Neisseriaceae family.</title>
        <authorList>
            <person name="Vincent A.T."/>
            <person name="Bernet E."/>
            <person name="Veyrier F.J."/>
        </authorList>
    </citation>
    <scope>NUCLEOTIDE SEQUENCE [LARGE SCALE GENOMIC DNA]</scope>
    <source>
        <strain evidence="2 3">DSM 22244</strain>
    </source>
</reference>